<feature type="signal peptide" evidence="1">
    <location>
        <begin position="1"/>
        <end position="28"/>
    </location>
</feature>
<dbReference type="RefSeq" id="WP_206726257.1">
    <property type="nucleotide sequence ID" value="NZ_CP071090.1"/>
</dbReference>
<dbReference type="Proteomes" id="UP000662747">
    <property type="component" value="Chromosome"/>
</dbReference>
<accession>A0ABX7P1E6</accession>
<organism evidence="2 3">
    <name type="scientific">Pyxidicoccus parkwayensis</name>
    <dbReference type="NCBI Taxonomy" id="2813578"/>
    <lineage>
        <taxon>Bacteria</taxon>
        <taxon>Pseudomonadati</taxon>
        <taxon>Myxococcota</taxon>
        <taxon>Myxococcia</taxon>
        <taxon>Myxococcales</taxon>
        <taxon>Cystobacterineae</taxon>
        <taxon>Myxococcaceae</taxon>
        <taxon>Pyxidicoccus</taxon>
    </lineage>
</organism>
<protein>
    <recommendedName>
        <fullName evidence="4">EGF-like domain-containing protein</fullName>
    </recommendedName>
</protein>
<gene>
    <name evidence="2" type="ORF">JY651_07035</name>
</gene>
<dbReference type="EMBL" id="CP071090">
    <property type="protein sequence ID" value="QSQ24696.1"/>
    <property type="molecule type" value="Genomic_DNA"/>
</dbReference>
<sequence length="157" mass="16255">MNGRNLALAVIPSIALFLGALAPTSAEAACSCNVTCNNGSSCKASSADGNSCSCSCNWFSGNARCRGDTVIGITKQQMKEILRLDKAIAMSDRVGAALGGTSTARLIQGAIYDASAAMEKDEKAFEEAVDALDEAVLTLSAEDQKKVQEIALSLVSE</sequence>
<keyword evidence="3" id="KW-1185">Reference proteome</keyword>
<evidence type="ECO:0000313" key="3">
    <source>
        <dbReference type="Proteomes" id="UP000662747"/>
    </source>
</evidence>
<reference evidence="2 3" key="1">
    <citation type="submission" date="2021-02" db="EMBL/GenBank/DDBJ databases">
        <title>De Novo genome assembly of isolated myxobacteria.</title>
        <authorList>
            <person name="Stevens D.C."/>
        </authorList>
    </citation>
    <scope>NUCLEOTIDE SEQUENCE [LARGE SCALE GENOMIC DNA]</scope>
    <source>
        <strain evidence="3">SCPEA02</strain>
    </source>
</reference>
<evidence type="ECO:0000313" key="2">
    <source>
        <dbReference type="EMBL" id="QSQ24696.1"/>
    </source>
</evidence>
<evidence type="ECO:0000256" key="1">
    <source>
        <dbReference type="SAM" id="SignalP"/>
    </source>
</evidence>
<keyword evidence="1" id="KW-0732">Signal</keyword>
<feature type="chain" id="PRO_5047231286" description="EGF-like domain-containing protein" evidence="1">
    <location>
        <begin position="29"/>
        <end position="157"/>
    </location>
</feature>
<proteinExistence type="predicted"/>
<name>A0ABX7P1E6_9BACT</name>
<evidence type="ECO:0008006" key="4">
    <source>
        <dbReference type="Google" id="ProtNLM"/>
    </source>
</evidence>